<dbReference type="AlphaFoldDB" id="A0AAP2GSY5"/>
<evidence type="ECO:0000313" key="3">
    <source>
        <dbReference type="Proteomes" id="UP001319080"/>
    </source>
</evidence>
<dbReference type="Pfam" id="PF24740">
    <property type="entry name" value="DUF7691"/>
    <property type="match status" value="1"/>
</dbReference>
<evidence type="ECO:0000313" key="2">
    <source>
        <dbReference type="EMBL" id="MBT1707713.1"/>
    </source>
</evidence>
<reference evidence="2 3" key="1">
    <citation type="submission" date="2021-05" db="EMBL/GenBank/DDBJ databases">
        <title>A Polyphasic approach of four new species of the genus Ohtaekwangia: Ohtaekwangia histidinii sp. nov., Ohtaekwangia cretensis sp. nov., Ohtaekwangia indiensis sp. nov., Ohtaekwangia reichenbachii sp. nov. from diverse environment.</title>
        <authorList>
            <person name="Octaviana S."/>
        </authorList>
    </citation>
    <scope>NUCLEOTIDE SEQUENCE [LARGE SCALE GENOMIC DNA]</scope>
    <source>
        <strain evidence="2 3">PWU5</strain>
    </source>
</reference>
<dbReference type="InterPro" id="IPR056108">
    <property type="entry name" value="DUF7691"/>
</dbReference>
<gene>
    <name evidence="2" type="ORF">KK062_05750</name>
</gene>
<name>A0AAP2GSY5_9BACT</name>
<sequence length="215" mass="24093">MGYYAQPFAVDLEKVRQVLGSKDAQLAEQIKASGLYDHYASESEADFEEIIDALIFQYIKPADRKSGSGGFFGLFKSQPSTGLDPKLAHEYGYALLVACDVFGTSLSTDDDIFYAGRVWKRLNELLDKAGATVNLDRMWGEKNLFDIPPINDFPGISHYSKPEIEHLLAVLEKIQPSEKDMESDDGEVLQLLISTFTNGLRTCREKGVEWVSFIH</sequence>
<dbReference type="RefSeq" id="WP_254083304.1">
    <property type="nucleotide sequence ID" value="NZ_JAHESE010000003.1"/>
</dbReference>
<accession>A0AAP2GSY5</accession>
<comment type="caution">
    <text evidence="2">The sequence shown here is derived from an EMBL/GenBank/DDBJ whole genome shotgun (WGS) entry which is preliminary data.</text>
</comment>
<dbReference type="Proteomes" id="UP001319080">
    <property type="component" value="Unassembled WGS sequence"/>
</dbReference>
<protein>
    <recommendedName>
        <fullName evidence="1">DUF7691 domain-containing protein</fullName>
    </recommendedName>
</protein>
<feature type="domain" description="DUF7691" evidence="1">
    <location>
        <begin position="86"/>
        <end position="215"/>
    </location>
</feature>
<organism evidence="2 3">
    <name type="scientific">Dawidia cretensis</name>
    <dbReference type="NCBI Taxonomy" id="2782350"/>
    <lineage>
        <taxon>Bacteria</taxon>
        <taxon>Pseudomonadati</taxon>
        <taxon>Bacteroidota</taxon>
        <taxon>Cytophagia</taxon>
        <taxon>Cytophagales</taxon>
        <taxon>Chryseotaleaceae</taxon>
        <taxon>Dawidia</taxon>
    </lineage>
</organism>
<evidence type="ECO:0000259" key="1">
    <source>
        <dbReference type="Pfam" id="PF24740"/>
    </source>
</evidence>
<proteinExistence type="predicted"/>
<dbReference type="EMBL" id="JAHESE010000003">
    <property type="protein sequence ID" value="MBT1707713.1"/>
    <property type="molecule type" value="Genomic_DNA"/>
</dbReference>
<keyword evidence="3" id="KW-1185">Reference proteome</keyword>